<evidence type="ECO:0000313" key="1">
    <source>
        <dbReference type="EMBL" id="KAJ1144844.1"/>
    </source>
</evidence>
<dbReference type="PANTHER" id="PTHR37162">
    <property type="entry name" value="HAT FAMILY DIMERISATION DOMAINCONTAINING PROTEIN-RELATED"/>
    <property type="match status" value="1"/>
</dbReference>
<keyword evidence="2" id="KW-1185">Reference proteome</keyword>
<dbReference type="AlphaFoldDB" id="A0AAV7R0R2"/>
<reference evidence="1" key="1">
    <citation type="journal article" date="2022" name="bioRxiv">
        <title>Sequencing and chromosome-scale assembly of the giantPleurodeles waltlgenome.</title>
        <authorList>
            <person name="Brown T."/>
            <person name="Elewa A."/>
            <person name="Iarovenko S."/>
            <person name="Subramanian E."/>
            <person name="Araus A.J."/>
            <person name="Petzold A."/>
            <person name="Susuki M."/>
            <person name="Suzuki K.-i.T."/>
            <person name="Hayashi T."/>
            <person name="Toyoda A."/>
            <person name="Oliveira C."/>
            <person name="Osipova E."/>
            <person name="Leigh N.D."/>
            <person name="Simon A."/>
            <person name="Yun M.H."/>
        </authorList>
    </citation>
    <scope>NUCLEOTIDE SEQUENCE</scope>
    <source>
        <strain evidence="1">20211129_DDA</strain>
        <tissue evidence="1">Liver</tissue>
    </source>
</reference>
<evidence type="ECO:0000313" key="2">
    <source>
        <dbReference type="Proteomes" id="UP001066276"/>
    </source>
</evidence>
<evidence type="ECO:0008006" key="3">
    <source>
        <dbReference type="Google" id="ProtNLM"/>
    </source>
</evidence>
<gene>
    <name evidence="1" type="ORF">NDU88_011138</name>
</gene>
<dbReference type="SUPFAM" id="SSF53098">
    <property type="entry name" value="Ribonuclease H-like"/>
    <property type="match status" value="1"/>
</dbReference>
<dbReference type="EMBL" id="JANPWB010000010">
    <property type="protein sequence ID" value="KAJ1144844.1"/>
    <property type="molecule type" value="Genomic_DNA"/>
</dbReference>
<name>A0AAV7R0R2_PLEWA</name>
<dbReference type="PANTHER" id="PTHR37162:SF1">
    <property type="entry name" value="BED-TYPE DOMAIN-CONTAINING PROTEIN"/>
    <property type="match status" value="1"/>
</dbReference>
<accession>A0AAV7R0R2</accession>
<organism evidence="1 2">
    <name type="scientific">Pleurodeles waltl</name>
    <name type="common">Iberian ribbed newt</name>
    <dbReference type="NCBI Taxonomy" id="8319"/>
    <lineage>
        <taxon>Eukaryota</taxon>
        <taxon>Metazoa</taxon>
        <taxon>Chordata</taxon>
        <taxon>Craniata</taxon>
        <taxon>Vertebrata</taxon>
        <taxon>Euteleostomi</taxon>
        <taxon>Amphibia</taxon>
        <taxon>Batrachia</taxon>
        <taxon>Caudata</taxon>
        <taxon>Salamandroidea</taxon>
        <taxon>Salamandridae</taxon>
        <taxon>Pleurodelinae</taxon>
        <taxon>Pleurodeles</taxon>
    </lineage>
</organism>
<protein>
    <recommendedName>
        <fullName evidence="3">DUF4371 domain-containing protein</fullName>
    </recommendedName>
</protein>
<comment type="caution">
    <text evidence="1">The sequence shown here is derived from an EMBL/GenBank/DDBJ whole genome shotgun (WGS) entry which is preliminary data.</text>
</comment>
<sequence>MHRTQCTALITSALGPYLKDEMLKDIGTSPYSLLIDESTDIEVKKLLCICVKYFSIKHKKFVSTFLGMLELNQPSAEDIANAVLSLLESCNLETENVIGIGTDGASVMSGKHHSAFTLWRDKQPSLQLVRCICHSLDIIAKKAIRSIPSHAEFMIRETYKWFAHSPKRQADYRELYLTLDGGMPLKLISPCETQWLVMADCVERLLEQYDALSLHFSTESYVEHCYAARMLQEMYHDETNLLYLTFLKPILQDIKVVNKIFQLESGDALHIFRYLYTLYVPTLKRILKPSVSTSNHQEHLQSLDLQSSAIYLSQEDVDLGLAFRKKLEESKLTSVSKDGIVKRCLEFLKVLACEYQFHLPESLSMLKKLEVLSPQKVLADCKPPVTDLPHAFFTYPLEVLESQWRIISSCSFPETSNMESFWMEVYNYTHAAGKHCFHKPAMGPIKMLTLPYPVLMLKGYFPK</sequence>
<proteinExistence type="predicted"/>
<dbReference type="Proteomes" id="UP001066276">
    <property type="component" value="Chromosome 6"/>
</dbReference>
<dbReference type="InterPro" id="IPR012337">
    <property type="entry name" value="RNaseH-like_sf"/>
</dbReference>